<sequence>MDASGGGKTRSRGRDMGIGEAFGALAKAQQLLLNDQERDYILTQLHAAKEPVSDALKTQPFRCINPLVSKKIIQMDVIQVEEKGFYVRFVCNKGYGVAPSLYKSSESLTSFQEQNSNQNSPSSDRYLLTYTLDSLNLPNLKLWITGSLLNKGFEKINASRAWQRSGQGKRSRERLKRRSRAEC</sequence>
<dbReference type="OrthoDB" id="1886792at2759"/>
<evidence type="ECO:0000313" key="2">
    <source>
        <dbReference type="EMBL" id="CAA7022562.1"/>
    </source>
</evidence>
<dbReference type="EMBL" id="CACVBM020000710">
    <property type="protein sequence ID" value="CAA7022562.1"/>
    <property type="molecule type" value="Genomic_DNA"/>
</dbReference>
<reference evidence="2" key="1">
    <citation type="submission" date="2020-01" db="EMBL/GenBank/DDBJ databases">
        <authorList>
            <person name="Mishra B."/>
        </authorList>
    </citation>
    <scope>NUCLEOTIDE SEQUENCE [LARGE SCALE GENOMIC DNA]</scope>
</reference>
<feature type="region of interest" description="Disordered" evidence="1">
    <location>
        <begin position="164"/>
        <end position="183"/>
    </location>
</feature>
<proteinExistence type="predicted"/>
<protein>
    <submittedName>
        <fullName evidence="2">Uncharacterized protein</fullName>
    </submittedName>
</protein>
<evidence type="ECO:0000256" key="1">
    <source>
        <dbReference type="SAM" id="MobiDB-lite"/>
    </source>
</evidence>
<gene>
    <name evidence="2" type="ORF">MERR_LOCUS9797</name>
</gene>
<name>A0A6D2I6Q5_9BRAS</name>
<comment type="caution">
    <text evidence="2">The sequence shown here is derived from an EMBL/GenBank/DDBJ whole genome shotgun (WGS) entry which is preliminary data.</text>
</comment>
<accession>A0A6D2I6Q5</accession>
<dbReference type="AlphaFoldDB" id="A0A6D2I6Q5"/>
<dbReference type="Proteomes" id="UP000467841">
    <property type="component" value="Unassembled WGS sequence"/>
</dbReference>
<keyword evidence="3" id="KW-1185">Reference proteome</keyword>
<organism evidence="2 3">
    <name type="scientific">Microthlaspi erraticum</name>
    <dbReference type="NCBI Taxonomy" id="1685480"/>
    <lineage>
        <taxon>Eukaryota</taxon>
        <taxon>Viridiplantae</taxon>
        <taxon>Streptophyta</taxon>
        <taxon>Embryophyta</taxon>
        <taxon>Tracheophyta</taxon>
        <taxon>Spermatophyta</taxon>
        <taxon>Magnoliopsida</taxon>
        <taxon>eudicotyledons</taxon>
        <taxon>Gunneridae</taxon>
        <taxon>Pentapetalae</taxon>
        <taxon>rosids</taxon>
        <taxon>malvids</taxon>
        <taxon>Brassicales</taxon>
        <taxon>Brassicaceae</taxon>
        <taxon>Coluteocarpeae</taxon>
        <taxon>Microthlaspi</taxon>
    </lineage>
</organism>
<evidence type="ECO:0000313" key="3">
    <source>
        <dbReference type="Proteomes" id="UP000467841"/>
    </source>
</evidence>
<feature type="compositionally biased region" description="Basic residues" evidence="1">
    <location>
        <begin position="167"/>
        <end position="183"/>
    </location>
</feature>